<protein>
    <recommendedName>
        <fullName evidence="8">Cytidylate kinase</fullName>
        <shortName evidence="8">CK</shortName>
        <ecNumber evidence="8">2.7.4.25</ecNumber>
    </recommendedName>
    <alternativeName>
        <fullName evidence="8">Cytidine monophosphate kinase</fullName>
        <shortName evidence="8">CMP kinase</shortName>
    </alternativeName>
</protein>
<dbReference type="CDD" id="cd02020">
    <property type="entry name" value="CMPK"/>
    <property type="match status" value="1"/>
</dbReference>
<keyword evidence="5 8" id="KW-0067">ATP-binding</keyword>
<accession>A0A518BWI8</accession>
<evidence type="ECO:0000259" key="9">
    <source>
        <dbReference type="Pfam" id="PF02224"/>
    </source>
</evidence>
<dbReference type="GO" id="GO:0005524">
    <property type="term" value="F:ATP binding"/>
    <property type="evidence" value="ECO:0007669"/>
    <property type="project" value="UniProtKB-UniRule"/>
</dbReference>
<reference evidence="10 11" key="1">
    <citation type="submission" date="2019-02" db="EMBL/GenBank/DDBJ databases">
        <title>Deep-cultivation of Planctomycetes and their phenomic and genomic characterization uncovers novel biology.</title>
        <authorList>
            <person name="Wiegand S."/>
            <person name="Jogler M."/>
            <person name="Boedeker C."/>
            <person name="Pinto D."/>
            <person name="Vollmers J."/>
            <person name="Rivas-Marin E."/>
            <person name="Kohn T."/>
            <person name="Peeters S.H."/>
            <person name="Heuer A."/>
            <person name="Rast P."/>
            <person name="Oberbeckmann S."/>
            <person name="Bunk B."/>
            <person name="Jeske O."/>
            <person name="Meyerdierks A."/>
            <person name="Storesund J.E."/>
            <person name="Kallscheuer N."/>
            <person name="Luecker S."/>
            <person name="Lage O.M."/>
            <person name="Pohl T."/>
            <person name="Merkel B.J."/>
            <person name="Hornburger P."/>
            <person name="Mueller R.-W."/>
            <person name="Bruemmer F."/>
            <person name="Labrenz M."/>
            <person name="Spormann A.M."/>
            <person name="Op den Camp H."/>
            <person name="Overmann J."/>
            <person name="Amann R."/>
            <person name="Jetten M.S.M."/>
            <person name="Mascher T."/>
            <person name="Medema M.H."/>
            <person name="Devos D.P."/>
            <person name="Kaster A.-K."/>
            <person name="Ovreas L."/>
            <person name="Rohde M."/>
            <person name="Galperin M.Y."/>
            <person name="Jogler C."/>
        </authorList>
    </citation>
    <scope>NUCLEOTIDE SEQUENCE [LARGE SCALE GENOMIC DNA]</scope>
    <source>
        <strain evidence="10 11">Pan265</strain>
    </source>
</reference>
<feature type="binding site" evidence="8">
    <location>
        <begin position="7"/>
        <end position="15"/>
    </location>
    <ligand>
        <name>ATP</name>
        <dbReference type="ChEBI" id="CHEBI:30616"/>
    </ligand>
</feature>
<evidence type="ECO:0000256" key="4">
    <source>
        <dbReference type="ARBA" id="ARBA00022777"/>
    </source>
</evidence>
<keyword evidence="3 8" id="KW-0547">Nucleotide-binding</keyword>
<comment type="catalytic activity">
    <reaction evidence="7 8">
        <text>CMP + ATP = CDP + ADP</text>
        <dbReference type="Rhea" id="RHEA:11600"/>
        <dbReference type="ChEBI" id="CHEBI:30616"/>
        <dbReference type="ChEBI" id="CHEBI:58069"/>
        <dbReference type="ChEBI" id="CHEBI:60377"/>
        <dbReference type="ChEBI" id="CHEBI:456216"/>
        <dbReference type="EC" id="2.7.4.25"/>
    </reaction>
</comment>
<dbReference type="AlphaFoldDB" id="A0A518BWI8"/>
<dbReference type="Gene3D" id="3.40.50.300">
    <property type="entry name" value="P-loop containing nucleotide triphosphate hydrolases"/>
    <property type="match status" value="1"/>
</dbReference>
<evidence type="ECO:0000256" key="1">
    <source>
        <dbReference type="ARBA" id="ARBA00009427"/>
    </source>
</evidence>
<keyword evidence="11" id="KW-1185">Reference proteome</keyword>
<dbReference type="InterPro" id="IPR027417">
    <property type="entry name" value="P-loop_NTPase"/>
</dbReference>
<dbReference type="InterPro" id="IPR003136">
    <property type="entry name" value="Cytidylate_kin"/>
</dbReference>
<dbReference type="GO" id="GO:0006220">
    <property type="term" value="P:pyrimidine nucleotide metabolic process"/>
    <property type="evidence" value="ECO:0007669"/>
    <property type="project" value="UniProtKB-UniRule"/>
</dbReference>
<dbReference type="NCBIfam" id="TIGR00017">
    <property type="entry name" value="cmk"/>
    <property type="match status" value="1"/>
</dbReference>
<evidence type="ECO:0000256" key="5">
    <source>
        <dbReference type="ARBA" id="ARBA00022840"/>
    </source>
</evidence>
<name>A0A518BWI8_9BACT</name>
<dbReference type="InterPro" id="IPR011994">
    <property type="entry name" value="Cytidylate_kinase_dom"/>
</dbReference>
<dbReference type="Proteomes" id="UP000320386">
    <property type="component" value="Chromosome"/>
</dbReference>
<evidence type="ECO:0000256" key="7">
    <source>
        <dbReference type="ARBA" id="ARBA00048478"/>
    </source>
</evidence>
<evidence type="ECO:0000256" key="2">
    <source>
        <dbReference type="ARBA" id="ARBA00022679"/>
    </source>
</evidence>
<keyword evidence="8" id="KW-0963">Cytoplasm</keyword>
<dbReference type="KEGG" id="mcad:Pan265_12020"/>
<keyword evidence="2 8" id="KW-0808">Transferase</keyword>
<comment type="catalytic activity">
    <reaction evidence="6 8">
        <text>dCMP + ATP = dCDP + ADP</text>
        <dbReference type="Rhea" id="RHEA:25094"/>
        <dbReference type="ChEBI" id="CHEBI:30616"/>
        <dbReference type="ChEBI" id="CHEBI:57566"/>
        <dbReference type="ChEBI" id="CHEBI:58593"/>
        <dbReference type="ChEBI" id="CHEBI:456216"/>
        <dbReference type="EC" id="2.7.4.25"/>
    </reaction>
</comment>
<dbReference type="Pfam" id="PF02224">
    <property type="entry name" value="Cytidylate_kin"/>
    <property type="match status" value="1"/>
</dbReference>
<dbReference type="SUPFAM" id="SSF52540">
    <property type="entry name" value="P-loop containing nucleoside triphosphate hydrolases"/>
    <property type="match status" value="1"/>
</dbReference>
<dbReference type="GO" id="GO:0036430">
    <property type="term" value="F:CMP kinase activity"/>
    <property type="evidence" value="ECO:0007669"/>
    <property type="project" value="RHEA"/>
</dbReference>
<comment type="similarity">
    <text evidence="1 8">Belongs to the cytidylate kinase family. Type 1 subfamily.</text>
</comment>
<keyword evidence="4 8" id="KW-0418">Kinase</keyword>
<dbReference type="HAMAP" id="MF_00238">
    <property type="entry name" value="Cytidyl_kinase_type1"/>
    <property type="match status" value="1"/>
</dbReference>
<sequence length="225" mass="25138">MIVTLDGPAGSGKSTTAWQLASRLGVEMLDTGAMYRGITAKALDRGIDIATEPHAVIELARSSEVRFDWTQQPPRLWVGRRDMTDRLRDHDVTNWVSDVSSMPAIRHVMVKAQRRIASEHPRLVTEGRDQGSVVFPDADAKFYLDASPQVRAKRRADQLRAAGKPVDLDQIREAIILRDRKDAARKDGPLICPEDAQRIDTSDMTSEQVVDFLAQRVRALVEVEA</sequence>
<evidence type="ECO:0000256" key="3">
    <source>
        <dbReference type="ARBA" id="ARBA00022741"/>
    </source>
</evidence>
<proteinExistence type="inferred from homology"/>
<comment type="subcellular location">
    <subcellularLocation>
        <location evidence="8">Cytoplasm</location>
    </subcellularLocation>
</comment>
<evidence type="ECO:0000313" key="10">
    <source>
        <dbReference type="EMBL" id="QDU71353.1"/>
    </source>
</evidence>
<evidence type="ECO:0000313" key="11">
    <source>
        <dbReference type="Proteomes" id="UP000320386"/>
    </source>
</evidence>
<feature type="domain" description="Cytidylate kinase" evidence="9">
    <location>
        <begin position="3"/>
        <end position="217"/>
    </location>
</feature>
<dbReference type="GO" id="GO:0005737">
    <property type="term" value="C:cytoplasm"/>
    <property type="evidence" value="ECO:0007669"/>
    <property type="project" value="UniProtKB-SubCell"/>
</dbReference>
<evidence type="ECO:0000256" key="6">
    <source>
        <dbReference type="ARBA" id="ARBA00047615"/>
    </source>
</evidence>
<organism evidence="10 11">
    <name type="scientific">Mucisphaera calidilacus</name>
    <dbReference type="NCBI Taxonomy" id="2527982"/>
    <lineage>
        <taxon>Bacteria</taxon>
        <taxon>Pseudomonadati</taxon>
        <taxon>Planctomycetota</taxon>
        <taxon>Phycisphaerae</taxon>
        <taxon>Phycisphaerales</taxon>
        <taxon>Phycisphaeraceae</taxon>
        <taxon>Mucisphaera</taxon>
    </lineage>
</organism>
<dbReference type="EC" id="2.7.4.25" evidence="8"/>
<dbReference type="EMBL" id="CP036280">
    <property type="protein sequence ID" value="QDU71353.1"/>
    <property type="molecule type" value="Genomic_DNA"/>
</dbReference>
<dbReference type="GO" id="GO:0036431">
    <property type="term" value="F:dCMP kinase activity"/>
    <property type="evidence" value="ECO:0007669"/>
    <property type="project" value="InterPro"/>
</dbReference>
<evidence type="ECO:0000256" key="8">
    <source>
        <dbReference type="HAMAP-Rule" id="MF_00238"/>
    </source>
</evidence>
<gene>
    <name evidence="8 10" type="primary">cmk</name>
    <name evidence="10" type="ORF">Pan265_12020</name>
</gene>